<gene>
    <name evidence="2" type="ORF">N1028_13895</name>
</gene>
<keyword evidence="3" id="KW-1185">Reference proteome</keyword>
<name>A0AA41XIC5_9MICO</name>
<evidence type="ECO:0000256" key="1">
    <source>
        <dbReference type="SAM" id="Phobius"/>
    </source>
</evidence>
<proteinExistence type="predicted"/>
<comment type="caution">
    <text evidence="2">The sequence shown here is derived from an EMBL/GenBank/DDBJ whole genome shotgun (WGS) entry which is preliminary data.</text>
</comment>
<organism evidence="2 3">
    <name type="scientific">Herbiconiux oxytropis</name>
    <dbReference type="NCBI Taxonomy" id="2970915"/>
    <lineage>
        <taxon>Bacteria</taxon>
        <taxon>Bacillati</taxon>
        <taxon>Actinomycetota</taxon>
        <taxon>Actinomycetes</taxon>
        <taxon>Micrococcales</taxon>
        <taxon>Microbacteriaceae</taxon>
        <taxon>Herbiconiux</taxon>
    </lineage>
</organism>
<keyword evidence="1" id="KW-1133">Transmembrane helix</keyword>
<evidence type="ECO:0000313" key="2">
    <source>
        <dbReference type="EMBL" id="MCS5726989.1"/>
    </source>
</evidence>
<sequence length="88" mass="9799">MAEKNVNTVADWLKRPITWVVIVVAGLLLVLQQIFAPGLFGGSDRETRTGQEMQVERAPGVQVPQGDEVTATYTVENRRQAHRTPERA</sequence>
<dbReference type="EMBL" id="JANLCK010000007">
    <property type="protein sequence ID" value="MCS5726989.1"/>
    <property type="molecule type" value="Genomic_DNA"/>
</dbReference>
<reference evidence="2" key="1">
    <citation type="submission" date="2022-08" db="EMBL/GenBank/DDBJ databases">
        <authorList>
            <person name="Deng Y."/>
            <person name="Han X.-F."/>
            <person name="Zhang Y.-Q."/>
        </authorList>
    </citation>
    <scope>NUCLEOTIDE SEQUENCE</scope>
    <source>
        <strain evidence="2">CPCC 203407</strain>
    </source>
</reference>
<keyword evidence="1" id="KW-0472">Membrane</keyword>
<dbReference type="RefSeq" id="WP_259529947.1">
    <property type="nucleotide sequence ID" value="NZ_JANLCK010000007.1"/>
</dbReference>
<protein>
    <submittedName>
        <fullName evidence="2">Uncharacterized protein</fullName>
    </submittedName>
</protein>
<dbReference type="AlphaFoldDB" id="A0AA41XIC5"/>
<feature type="transmembrane region" description="Helical" evidence="1">
    <location>
        <begin position="17"/>
        <end position="40"/>
    </location>
</feature>
<accession>A0AA41XIC5</accession>
<evidence type="ECO:0000313" key="3">
    <source>
        <dbReference type="Proteomes" id="UP001165587"/>
    </source>
</evidence>
<keyword evidence="1" id="KW-0812">Transmembrane</keyword>
<dbReference type="Proteomes" id="UP001165587">
    <property type="component" value="Unassembled WGS sequence"/>
</dbReference>